<keyword evidence="9" id="KW-0378">Hydrolase</keyword>
<evidence type="ECO:0000256" key="8">
    <source>
        <dbReference type="ARBA" id="ARBA00022723"/>
    </source>
</evidence>
<dbReference type="PANTHER" id="PTHR22930">
    <property type="match status" value="1"/>
</dbReference>
<evidence type="ECO:0000259" key="13">
    <source>
        <dbReference type="Pfam" id="PF13359"/>
    </source>
</evidence>
<comment type="similarity">
    <text evidence="4">Belongs to the HARBI1 family.</text>
</comment>
<evidence type="ECO:0000256" key="5">
    <source>
        <dbReference type="ARBA" id="ARBA00015519"/>
    </source>
</evidence>
<evidence type="ECO:0000256" key="12">
    <source>
        <dbReference type="ARBA" id="ARBA00045850"/>
    </source>
</evidence>
<comment type="cofactor">
    <cofactor evidence="1">
        <name>a divalent metal cation</name>
        <dbReference type="ChEBI" id="CHEBI:60240"/>
    </cofactor>
</comment>
<dbReference type="InterPro" id="IPR045249">
    <property type="entry name" value="HARBI1-like"/>
</dbReference>
<keyword evidence="8" id="KW-0479">Metal-binding</keyword>
<keyword evidence="15" id="KW-1185">Reference proteome</keyword>
<evidence type="ECO:0000256" key="7">
    <source>
        <dbReference type="ARBA" id="ARBA00022722"/>
    </source>
</evidence>
<evidence type="ECO:0000256" key="4">
    <source>
        <dbReference type="ARBA" id="ARBA00006958"/>
    </source>
</evidence>
<dbReference type="Proteomes" id="UP001549920">
    <property type="component" value="Unassembled WGS sequence"/>
</dbReference>
<evidence type="ECO:0000256" key="3">
    <source>
        <dbReference type="ARBA" id="ARBA00004496"/>
    </source>
</evidence>
<evidence type="ECO:0000256" key="2">
    <source>
        <dbReference type="ARBA" id="ARBA00004123"/>
    </source>
</evidence>
<evidence type="ECO:0000313" key="14">
    <source>
        <dbReference type="EMBL" id="KAL0879649.1"/>
    </source>
</evidence>
<keyword evidence="6" id="KW-0963">Cytoplasm</keyword>
<name>A0ABR3HT20_LOXSC</name>
<dbReference type="EMBL" id="JBEUOH010000014">
    <property type="protein sequence ID" value="KAL0879649.1"/>
    <property type="molecule type" value="Genomic_DNA"/>
</dbReference>
<sequence length="387" mass="44347">MEDQCFSVLLIDSDNSDFEFDNEDSSSDEEDEVFILAYLNAPVKDKRKIPRITNYIDGTINKHNAHEFKTHFRMFPDTFEYVLGLIGHRFKKKIMDTGITFGRKPIDAKKQLLIALWMMALPDCYRSVCEKFDVGLATALRSVRRVSYTLHSLAPQFIRWPRGEHAREVAREFERHSAFPGVVGAIGGTHIKVNAPTKDGQSYINRKGTHSIQMQAVCTHYIVLTSVFGGYAGSVHDARVFRLSPVQNFIQNPDQYFEVDSHIIGDAAYGVHRHIMVPFKNNGHLSPRQNNLNFCLSSARIERAFGLWKTRWRKILDCLPMVTGKKIPEYLLALAVLHNICILQRDLIPIEEESLRVGQRGRLIVDGREEGMRKRQILCNNFVLRSV</sequence>
<evidence type="ECO:0000256" key="6">
    <source>
        <dbReference type="ARBA" id="ARBA00022490"/>
    </source>
</evidence>
<gene>
    <name evidence="14" type="ORF">ABMA27_003364</name>
</gene>
<evidence type="ECO:0000256" key="11">
    <source>
        <dbReference type="ARBA" id="ARBA00030126"/>
    </source>
</evidence>
<comment type="subcellular location">
    <subcellularLocation>
        <location evidence="3">Cytoplasm</location>
    </subcellularLocation>
    <subcellularLocation>
        <location evidence="2">Nucleus</location>
    </subcellularLocation>
</comment>
<protein>
    <recommendedName>
        <fullName evidence="5">Putative nuclease HARBI1</fullName>
    </recommendedName>
    <alternativeName>
        <fullName evidence="11">Harbinger transposase-derived nuclease</fullName>
    </alternativeName>
</protein>
<accession>A0ABR3HT20</accession>
<reference evidence="14 15" key="1">
    <citation type="submission" date="2024-06" db="EMBL/GenBank/DDBJ databases">
        <title>A chromosome-level genome assembly of beet webworm, Loxostege sticticalis.</title>
        <authorList>
            <person name="Zhang Y."/>
        </authorList>
    </citation>
    <scope>NUCLEOTIDE SEQUENCE [LARGE SCALE GENOMIC DNA]</scope>
    <source>
        <strain evidence="14">AQ026</strain>
        <tissue evidence="14">Whole body</tissue>
    </source>
</reference>
<dbReference type="Pfam" id="PF13359">
    <property type="entry name" value="DDE_Tnp_4"/>
    <property type="match status" value="1"/>
</dbReference>
<keyword evidence="10" id="KW-0539">Nucleus</keyword>
<keyword evidence="7" id="KW-0540">Nuclease</keyword>
<comment type="function">
    <text evidence="12">Transposase-derived protein that may have nuclease activity. Does not have transposase activity.</text>
</comment>
<feature type="domain" description="DDE Tnp4" evidence="13">
    <location>
        <begin position="187"/>
        <end position="339"/>
    </location>
</feature>
<organism evidence="14 15">
    <name type="scientific">Loxostege sticticalis</name>
    <name type="common">Beet webworm moth</name>
    <dbReference type="NCBI Taxonomy" id="481309"/>
    <lineage>
        <taxon>Eukaryota</taxon>
        <taxon>Metazoa</taxon>
        <taxon>Ecdysozoa</taxon>
        <taxon>Arthropoda</taxon>
        <taxon>Hexapoda</taxon>
        <taxon>Insecta</taxon>
        <taxon>Pterygota</taxon>
        <taxon>Neoptera</taxon>
        <taxon>Endopterygota</taxon>
        <taxon>Lepidoptera</taxon>
        <taxon>Glossata</taxon>
        <taxon>Ditrysia</taxon>
        <taxon>Pyraloidea</taxon>
        <taxon>Crambidae</taxon>
        <taxon>Pyraustinae</taxon>
        <taxon>Loxostege</taxon>
    </lineage>
</organism>
<dbReference type="PRINTS" id="PR02086">
    <property type="entry name" value="PUTNUCHARBI1"/>
</dbReference>
<evidence type="ECO:0000256" key="10">
    <source>
        <dbReference type="ARBA" id="ARBA00023242"/>
    </source>
</evidence>
<evidence type="ECO:0000256" key="1">
    <source>
        <dbReference type="ARBA" id="ARBA00001968"/>
    </source>
</evidence>
<proteinExistence type="inferred from homology"/>
<dbReference type="InterPro" id="IPR027806">
    <property type="entry name" value="HARBI1_dom"/>
</dbReference>
<dbReference type="PANTHER" id="PTHR22930:SF85">
    <property type="entry name" value="GH03217P-RELATED"/>
    <property type="match status" value="1"/>
</dbReference>
<comment type="caution">
    <text evidence="14">The sequence shown here is derived from an EMBL/GenBank/DDBJ whole genome shotgun (WGS) entry which is preliminary data.</text>
</comment>
<evidence type="ECO:0000313" key="15">
    <source>
        <dbReference type="Proteomes" id="UP001549920"/>
    </source>
</evidence>
<evidence type="ECO:0000256" key="9">
    <source>
        <dbReference type="ARBA" id="ARBA00022801"/>
    </source>
</evidence>
<dbReference type="InterPro" id="IPR026103">
    <property type="entry name" value="HARBI1_animal"/>
</dbReference>